<reference evidence="2 3" key="1">
    <citation type="journal article" date="2010" name="Genome Biol. Evol.">
        <title>The sequence of a 1.8-mb bacterial linear plasmid reveals a rich evolutionary reservoir of secondary metabolic pathways.</title>
        <authorList>
            <person name="Medema M.H."/>
            <person name="Trefzer A."/>
            <person name="Kovalchuk A."/>
            <person name="van den Berg M."/>
            <person name="Mueller U."/>
            <person name="Heijne W."/>
            <person name="Wu L."/>
            <person name="Alam M.T."/>
            <person name="Ronning C.M."/>
            <person name="Nierman W.C."/>
            <person name="Bovenberg R.A.L."/>
            <person name="Breitling R."/>
            <person name="Takano E."/>
        </authorList>
    </citation>
    <scope>NUCLEOTIDE SEQUENCE [LARGE SCALE GENOMIC DNA]</scope>
    <source>
        <strain evidence="3">ATCC 27064 / DSM 738 / JCM 4710 / NBRC 13307 / NCIMB 12785 / NRRL 3585 / VKM Ac-602</strain>
        <plasmid evidence="2">pSCL4</plasmid>
    </source>
</reference>
<accession>D5SLZ3</accession>
<evidence type="ECO:0000313" key="2">
    <source>
        <dbReference type="EMBL" id="EFG04936.2"/>
    </source>
</evidence>
<evidence type="ECO:0000256" key="1">
    <source>
        <dbReference type="SAM" id="MobiDB-lite"/>
    </source>
</evidence>
<organism evidence="2 3">
    <name type="scientific">Streptomyces clavuligerus</name>
    <dbReference type="NCBI Taxonomy" id="1901"/>
    <lineage>
        <taxon>Bacteria</taxon>
        <taxon>Bacillati</taxon>
        <taxon>Actinomycetota</taxon>
        <taxon>Actinomycetes</taxon>
        <taxon>Kitasatosporales</taxon>
        <taxon>Streptomycetaceae</taxon>
        <taxon>Streptomyces</taxon>
    </lineage>
</organism>
<keyword evidence="3" id="KW-1185">Reference proteome</keyword>
<dbReference type="Proteomes" id="UP000002357">
    <property type="component" value="Plasmid pSCL4"/>
</dbReference>
<keyword evidence="2" id="KW-0614">Plasmid</keyword>
<dbReference type="EMBL" id="CM000914">
    <property type="protein sequence ID" value="EFG04936.2"/>
    <property type="molecule type" value="Genomic_DNA"/>
</dbReference>
<proteinExistence type="predicted"/>
<feature type="region of interest" description="Disordered" evidence="1">
    <location>
        <begin position="98"/>
        <end position="134"/>
    </location>
</feature>
<evidence type="ECO:0000313" key="3">
    <source>
        <dbReference type="Proteomes" id="UP000002357"/>
    </source>
</evidence>
<protein>
    <submittedName>
        <fullName evidence="2">Uncharacterized protein</fullName>
    </submittedName>
</protein>
<geneLocation type="plasmid" evidence="2 3">
    <name>pSCL4</name>
</geneLocation>
<feature type="region of interest" description="Disordered" evidence="1">
    <location>
        <begin position="54"/>
        <end position="79"/>
    </location>
</feature>
<name>D5SLZ3_STRCL</name>
<dbReference type="AlphaFoldDB" id="D5SLZ3"/>
<sequence>MKMKWRVVPPGVHSTMRAVPADVLEAAARGVSCPGTVQDMTVGDHLLTGGHAGTCGGPVSGKAPRPGGAPSSVPPHRWNGWSRGRPLRICPLAGVQPGVPGRVRKTRRAGVSATRYRTSGGGVPRGEVRHRAAP</sequence>
<gene>
    <name evidence="2" type="ORF">SCLAV_p1454</name>
</gene>